<proteinExistence type="predicted"/>
<name>A0ABT9MDZ5_9DEIO</name>
<organism evidence="2 3">
    <name type="scientific">Deinococcus enclensis</name>
    <dbReference type="NCBI Taxonomy" id="1049582"/>
    <lineage>
        <taxon>Bacteria</taxon>
        <taxon>Thermotogati</taxon>
        <taxon>Deinococcota</taxon>
        <taxon>Deinococci</taxon>
        <taxon>Deinococcales</taxon>
        <taxon>Deinococcaceae</taxon>
        <taxon>Deinococcus</taxon>
    </lineage>
</organism>
<sequence length="42" mass="4355">MTDINTDTQTATLRGLLTAIRSDFDSTTTENAAPAAGVSRLG</sequence>
<feature type="region of interest" description="Disordered" evidence="1">
    <location>
        <begin position="23"/>
        <end position="42"/>
    </location>
</feature>
<evidence type="ECO:0000313" key="3">
    <source>
        <dbReference type="Proteomes" id="UP001232163"/>
    </source>
</evidence>
<evidence type="ECO:0000313" key="2">
    <source>
        <dbReference type="EMBL" id="MDP9764836.1"/>
    </source>
</evidence>
<evidence type="ECO:0000256" key="1">
    <source>
        <dbReference type="SAM" id="MobiDB-lite"/>
    </source>
</evidence>
<comment type="caution">
    <text evidence="2">The sequence shown here is derived from an EMBL/GenBank/DDBJ whole genome shotgun (WGS) entry which is preliminary data.</text>
</comment>
<gene>
    <name evidence="2" type="ORF">QO006_002283</name>
</gene>
<protein>
    <submittedName>
        <fullName evidence="2">Uncharacterized protein</fullName>
    </submittedName>
</protein>
<keyword evidence="3" id="KW-1185">Reference proteome</keyword>
<accession>A0ABT9MDZ5</accession>
<dbReference type="EMBL" id="JAURUR010000007">
    <property type="protein sequence ID" value="MDP9764836.1"/>
    <property type="molecule type" value="Genomic_DNA"/>
</dbReference>
<dbReference type="Proteomes" id="UP001232163">
    <property type="component" value="Unassembled WGS sequence"/>
</dbReference>
<reference evidence="2 3" key="1">
    <citation type="submission" date="2023-07" db="EMBL/GenBank/DDBJ databases">
        <title>Genomic Encyclopedia of Type Strains, Phase IV (KMG-IV): sequencing the most valuable type-strain genomes for metagenomic binning, comparative biology and taxonomic classification.</title>
        <authorList>
            <person name="Goeker M."/>
        </authorList>
    </citation>
    <scope>NUCLEOTIDE SEQUENCE [LARGE SCALE GENOMIC DNA]</scope>
    <source>
        <strain evidence="2 3">NIO-1023</strain>
    </source>
</reference>